<organism evidence="2 3">
    <name type="scientific">Microbacterium paraoxydans</name>
    <dbReference type="NCBI Taxonomy" id="199592"/>
    <lineage>
        <taxon>Bacteria</taxon>
        <taxon>Bacillati</taxon>
        <taxon>Actinomycetota</taxon>
        <taxon>Actinomycetes</taxon>
        <taxon>Micrococcales</taxon>
        <taxon>Microbacteriaceae</taxon>
        <taxon>Microbacterium</taxon>
    </lineage>
</organism>
<dbReference type="InterPro" id="IPR013108">
    <property type="entry name" value="Amidohydro_3"/>
</dbReference>
<sequence length="547" mass="57895">MTDTATVYRNAIVFDGRADAPVQSAFAVRGDRILAVGTEAEVHAAAGEGAAVVDLGGAFVMPGVIEAHAHLAMFGHAQGKVQLRDCTSVAQIQQRLLEARAMNPDATVIEGVSWLFDALPDGVTQPTGAMIDEVIDDIPVFLDANDLHSTWVNTAALRAAGIDRDTVDPIGGQVVRDDDGEATGFLLETAAMDLLADYLDGIRTEEEVDGHLELAFGAYLAAGVTGAADMGMTEQSMAALRRRLDRDGRLPFPVTAHWWLSSTGDPAADLAQVERAVQLRDELDATGTPWLKVVGVKFILDGVIDACTAAMVRPYADGSNADPIWSREAATPVAIAADRAGLQLAMHAIGDAASALAVDLVEACERANGTDIARRPRIEHLESVAPETVARMRAHGIAASMQPVHCDPAILDNWMAMLGDQRAEDGFPWNWFRDVDVPVALGTDAPTAPHEALHNLFIAMTGRSSIDRALPPYHPERAFTAAQALAAATSGAAHVGAIDDAYGRIAPGFFANVAVLDINPLSAPTDDLLTGAVLLTLVHGEVAYRRP</sequence>
<evidence type="ECO:0000259" key="1">
    <source>
        <dbReference type="Pfam" id="PF07969"/>
    </source>
</evidence>
<dbReference type="eggNOG" id="COG1574">
    <property type="taxonomic scope" value="Bacteria"/>
</dbReference>
<dbReference type="PANTHER" id="PTHR22642">
    <property type="entry name" value="IMIDAZOLONEPROPIONASE"/>
    <property type="match status" value="1"/>
</dbReference>
<dbReference type="Gene3D" id="3.20.20.140">
    <property type="entry name" value="Metal-dependent hydrolases"/>
    <property type="match status" value="1"/>
</dbReference>
<dbReference type="CDD" id="cd01300">
    <property type="entry name" value="YtcJ_like"/>
    <property type="match status" value="1"/>
</dbReference>
<dbReference type="PANTHER" id="PTHR22642:SF20">
    <property type="entry name" value="AMIDOHYDROLASE 3 DOMAIN-CONTAINING PROTEIN"/>
    <property type="match status" value="1"/>
</dbReference>
<dbReference type="InterPro" id="IPR033932">
    <property type="entry name" value="YtcJ-like"/>
</dbReference>
<dbReference type="SUPFAM" id="SSF51338">
    <property type="entry name" value="Composite domain of metallo-dependent hydrolases"/>
    <property type="match status" value="1"/>
</dbReference>
<dbReference type="Gene3D" id="2.30.40.10">
    <property type="entry name" value="Urease, subunit C, domain 1"/>
    <property type="match status" value="1"/>
</dbReference>
<dbReference type="GeneID" id="36298943"/>
<dbReference type="Gene3D" id="3.10.310.70">
    <property type="match status" value="1"/>
</dbReference>
<dbReference type="Proteomes" id="UP000182126">
    <property type="component" value="Chromosome I"/>
</dbReference>
<dbReference type="AlphaFoldDB" id="A0A1H1NM22"/>
<dbReference type="RefSeq" id="WP_060921129.1">
    <property type="nucleotide sequence ID" value="NZ_LT629770.1"/>
</dbReference>
<dbReference type="Pfam" id="PF07969">
    <property type="entry name" value="Amidohydro_3"/>
    <property type="match status" value="1"/>
</dbReference>
<proteinExistence type="predicted"/>
<dbReference type="EMBL" id="LT629770">
    <property type="protein sequence ID" value="SDS00044.1"/>
    <property type="molecule type" value="Genomic_DNA"/>
</dbReference>
<dbReference type="InterPro" id="IPR011059">
    <property type="entry name" value="Metal-dep_hydrolase_composite"/>
</dbReference>
<gene>
    <name evidence="2" type="ORF">SAMN04489809_0854</name>
</gene>
<feature type="domain" description="Amidohydrolase 3" evidence="1">
    <location>
        <begin position="52"/>
        <end position="544"/>
    </location>
</feature>
<dbReference type="InterPro" id="IPR032466">
    <property type="entry name" value="Metal_Hydrolase"/>
</dbReference>
<dbReference type="GO" id="GO:0016810">
    <property type="term" value="F:hydrolase activity, acting on carbon-nitrogen (but not peptide) bonds"/>
    <property type="evidence" value="ECO:0007669"/>
    <property type="project" value="InterPro"/>
</dbReference>
<name>A0A1H1NM22_9MICO</name>
<accession>A0A1H1NM22</accession>
<evidence type="ECO:0000313" key="2">
    <source>
        <dbReference type="EMBL" id="SDS00044.1"/>
    </source>
</evidence>
<evidence type="ECO:0000313" key="3">
    <source>
        <dbReference type="Proteomes" id="UP000182126"/>
    </source>
</evidence>
<reference evidence="2 3" key="1">
    <citation type="submission" date="2016-10" db="EMBL/GenBank/DDBJ databases">
        <authorList>
            <person name="de Groot N.N."/>
        </authorList>
    </citation>
    <scope>NUCLEOTIDE SEQUENCE [LARGE SCALE GENOMIC DNA]</scope>
    <source>
        <strain evidence="2 3">DSM 15019</strain>
    </source>
</reference>
<protein>
    <recommendedName>
        <fullName evidence="1">Amidohydrolase 3 domain-containing protein</fullName>
    </recommendedName>
</protein>
<dbReference type="SUPFAM" id="SSF51556">
    <property type="entry name" value="Metallo-dependent hydrolases"/>
    <property type="match status" value="1"/>
</dbReference>